<dbReference type="Gene3D" id="1.20.120.790">
    <property type="entry name" value="Heat shock protein 90, C-terminal domain"/>
    <property type="match status" value="1"/>
</dbReference>
<keyword evidence="2" id="KW-0143">Chaperone</keyword>
<evidence type="ECO:0000256" key="3">
    <source>
        <dbReference type="SAM" id="MobiDB-lite"/>
    </source>
</evidence>
<dbReference type="PANTHER" id="PTHR11528">
    <property type="entry name" value="HEAT SHOCK PROTEIN 90 FAMILY MEMBER"/>
    <property type="match status" value="1"/>
</dbReference>
<dbReference type="EMBL" id="JAODUP010000041">
    <property type="protein sequence ID" value="KAK2166175.1"/>
    <property type="molecule type" value="Genomic_DNA"/>
</dbReference>
<dbReference type="FunFam" id="1.20.120.790:FF:000004">
    <property type="entry name" value="Heat shock protein 75 kDa"/>
    <property type="match status" value="1"/>
</dbReference>
<dbReference type="GO" id="GO:0140662">
    <property type="term" value="F:ATP-dependent protein folding chaperone"/>
    <property type="evidence" value="ECO:0007669"/>
    <property type="project" value="InterPro"/>
</dbReference>
<dbReference type="SUPFAM" id="SSF54211">
    <property type="entry name" value="Ribosomal protein S5 domain 2-like"/>
    <property type="match status" value="1"/>
</dbReference>
<comment type="caution">
    <text evidence="4">The sequence shown here is derived from an EMBL/GenBank/DDBJ whole genome shotgun (WGS) entry which is preliminary data.</text>
</comment>
<gene>
    <name evidence="4" type="ORF">LSH36_41g13075</name>
</gene>
<dbReference type="AlphaFoldDB" id="A0AAD9K824"/>
<dbReference type="GO" id="GO:0016887">
    <property type="term" value="F:ATP hydrolysis activity"/>
    <property type="evidence" value="ECO:0007669"/>
    <property type="project" value="InterPro"/>
</dbReference>
<protein>
    <recommendedName>
        <fullName evidence="6">Heat shock protein 90</fullName>
    </recommendedName>
</protein>
<keyword evidence="5" id="KW-1185">Reference proteome</keyword>
<evidence type="ECO:0000256" key="1">
    <source>
        <dbReference type="ARBA" id="ARBA00008239"/>
    </source>
</evidence>
<proteinExistence type="inferred from homology"/>
<organism evidence="4 5">
    <name type="scientific">Paralvinella palmiformis</name>
    <dbReference type="NCBI Taxonomy" id="53620"/>
    <lineage>
        <taxon>Eukaryota</taxon>
        <taxon>Metazoa</taxon>
        <taxon>Spiralia</taxon>
        <taxon>Lophotrochozoa</taxon>
        <taxon>Annelida</taxon>
        <taxon>Polychaeta</taxon>
        <taxon>Sedentaria</taxon>
        <taxon>Canalipalpata</taxon>
        <taxon>Terebellida</taxon>
        <taxon>Terebelliformia</taxon>
        <taxon>Alvinellidae</taxon>
        <taxon>Paralvinella</taxon>
    </lineage>
</organism>
<evidence type="ECO:0000313" key="4">
    <source>
        <dbReference type="EMBL" id="KAK2166175.1"/>
    </source>
</evidence>
<dbReference type="InterPro" id="IPR020568">
    <property type="entry name" value="Ribosomal_Su5_D2-typ_SF"/>
</dbReference>
<sequence length="269" mass="30783">MLPFCLLRYDPRERIVHRDKYISVNKCSKEEIAKLLRFESSKLAPGEKTSLDDYVSRMEAGTRVIYYLSAPSRQLAESSPYMEALRKKDVEVLFCFEPYDELVLMNLGQFDKKNLKSVENELSEPKDDKTSTTSDKETLTEDQSKDLLSWLQVTLGNRVKSTKVTHRLESHPCVITVAEMGAARHFLKTTLADKSEEERYRVLQPTLEVNPSHPIIRKLYTLKNSDPDLAKLVSSQIYDNAMIAAGLMDDARVILGRLNELLTKALEKH</sequence>
<evidence type="ECO:0000313" key="5">
    <source>
        <dbReference type="Proteomes" id="UP001208570"/>
    </source>
</evidence>
<dbReference type="SUPFAM" id="SSF110942">
    <property type="entry name" value="HSP90 C-terminal domain"/>
    <property type="match status" value="1"/>
</dbReference>
<dbReference type="FunFam" id="3.40.50.11260:FF:000004">
    <property type="entry name" value="Heat shock protein 75 mitochondrial"/>
    <property type="match status" value="1"/>
</dbReference>
<dbReference type="GO" id="GO:0005524">
    <property type="term" value="F:ATP binding"/>
    <property type="evidence" value="ECO:0007669"/>
    <property type="project" value="InterPro"/>
</dbReference>
<accession>A0AAD9K824</accession>
<dbReference type="GO" id="GO:0051082">
    <property type="term" value="F:unfolded protein binding"/>
    <property type="evidence" value="ECO:0007669"/>
    <property type="project" value="InterPro"/>
</dbReference>
<name>A0AAD9K824_9ANNE</name>
<dbReference type="Gene3D" id="3.40.50.11260">
    <property type="match status" value="1"/>
</dbReference>
<dbReference type="InterPro" id="IPR001404">
    <property type="entry name" value="Hsp90_fam"/>
</dbReference>
<reference evidence="4" key="1">
    <citation type="journal article" date="2023" name="Mol. Biol. Evol.">
        <title>Third-Generation Sequencing Reveals the Adaptive Role of the Epigenome in Three Deep-Sea Polychaetes.</title>
        <authorList>
            <person name="Perez M."/>
            <person name="Aroh O."/>
            <person name="Sun Y."/>
            <person name="Lan Y."/>
            <person name="Juniper S.K."/>
            <person name="Young C.R."/>
            <person name="Angers B."/>
            <person name="Qian P.Y."/>
        </authorList>
    </citation>
    <scope>NUCLEOTIDE SEQUENCE</scope>
    <source>
        <strain evidence="4">P08H-3</strain>
    </source>
</reference>
<feature type="region of interest" description="Disordered" evidence="3">
    <location>
        <begin position="118"/>
        <end position="140"/>
    </location>
</feature>
<evidence type="ECO:0000256" key="2">
    <source>
        <dbReference type="ARBA" id="ARBA00023186"/>
    </source>
</evidence>
<dbReference type="Proteomes" id="UP001208570">
    <property type="component" value="Unassembled WGS sequence"/>
</dbReference>
<evidence type="ECO:0008006" key="6">
    <source>
        <dbReference type="Google" id="ProtNLM"/>
    </source>
</evidence>
<comment type="similarity">
    <text evidence="1">Belongs to the heat shock protein 90 family.</text>
</comment>
<dbReference type="InterPro" id="IPR037196">
    <property type="entry name" value="HSP90_C"/>
</dbReference>
<dbReference type="Pfam" id="PF00183">
    <property type="entry name" value="HSP90"/>
    <property type="match status" value="1"/>
</dbReference>